<dbReference type="InterPro" id="IPR018860">
    <property type="entry name" value="APC_suCDC26"/>
</dbReference>
<dbReference type="GO" id="GO:0031145">
    <property type="term" value="P:anaphase-promoting complex-dependent catabolic process"/>
    <property type="evidence" value="ECO:0007669"/>
    <property type="project" value="InterPro"/>
</dbReference>
<evidence type="ECO:0000256" key="1">
    <source>
        <dbReference type="ARBA" id="ARBA00022786"/>
    </source>
</evidence>
<name>A0AAX4K2X7_9TREE</name>
<dbReference type="EMBL" id="CP144106">
    <property type="protein sequence ID" value="WWC91897.1"/>
    <property type="molecule type" value="Genomic_DNA"/>
</dbReference>
<reference evidence="3 4" key="1">
    <citation type="submission" date="2024-01" db="EMBL/GenBank/DDBJ databases">
        <title>Comparative genomics of Cryptococcus and Kwoniella reveals pathogenesis evolution and contrasting modes of karyotype evolution via chromosome fusion or intercentromeric recombination.</title>
        <authorList>
            <person name="Coelho M.A."/>
            <person name="David-Palma M."/>
            <person name="Shea T."/>
            <person name="Bowers K."/>
            <person name="McGinley-Smith S."/>
            <person name="Mohammad A.W."/>
            <person name="Gnirke A."/>
            <person name="Yurkov A.M."/>
            <person name="Nowrousian M."/>
            <person name="Sun S."/>
            <person name="Cuomo C.A."/>
            <person name="Heitman J."/>
        </authorList>
    </citation>
    <scope>NUCLEOTIDE SEQUENCE [LARGE SCALE GENOMIC DNA]</scope>
    <source>
        <strain evidence="3 4">CBS 6074</strain>
    </source>
</reference>
<keyword evidence="1" id="KW-0833">Ubl conjugation pathway</keyword>
<feature type="region of interest" description="Disordered" evidence="2">
    <location>
        <begin position="29"/>
        <end position="92"/>
    </location>
</feature>
<keyword evidence="4" id="KW-1185">Reference proteome</keyword>
<dbReference type="RefSeq" id="XP_066078659.1">
    <property type="nucleotide sequence ID" value="XM_066222562.1"/>
</dbReference>
<evidence type="ECO:0008006" key="5">
    <source>
        <dbReference type="Google" id="ProtNLM"/>
    </source>
</evidence>
<feature type="compositionally biased region" description="Low complexity" evidence="2">
    <location>
        <begin position="57"/>
        <end position="66"/>
    </location>
</feature>
<evidence type="ECO:0000256" key="2">
    <source>
        <dbReference type="SAM" id="MobiDB-lite"/>
    </source>
</evidence>
<dbReference type="AlphaFoldDB" id="A0AAX4K2X7"/>
<feature type="compositionally biased region" description="Basic and acidic residues" evidence="2">
    <location>
        <begin position="76"/>
        <end position="92"/>
    </location>
</feature>
<protein>
    <recommendedName>
        <fullName evidence="5">THO1-MOS11 C-terminal domain-containing protein</fullName>
    </recommendedName>
</protein>
<dbReference type="Pfam" id="PF10471">
    <property type="entry name" value="ANAPC_CDC26"/>
    <property type="match status" value="1"/>
</dbReference>
<dbReference type="GeneID" id="91097515"/>
<sequence>MIRSNPTAIPLRANDVKLLQSEIDKRKLAREAIEQQQQQQQQTKTTQAHQNKDTQKNKNNSNSNNNRGDEIFGLGQEKKDKYGKSIADRIGL</sequence>
<proteinExistence type="predicted"/>
<dbReference type="GO" id="GO:0005680">
    <property type="term" value="C:anaphase-promoting complex"/>
    <property type="evidence" value="ECO:0007669"/>
    <property type="project" value="InterPro"/>
</dbReference>
<evidence type="ECO:0000313" key="4">
    <source>
        <dbReference type="Proteomes" id="UP001355207"/>
    </source>
</evidence>
<evidence type="ECO:0000313" key="3">
    <source>
        <dbReference type="EMBL" id="WWC91897.1"/>
    </source>
</evidence>
<organism evidence="3 4">
    <name type="scientific">Kwoniella dendrophila CBS 6074</name>
    <dbReference type="NCBI Taxonomy" id="1295534"/>
    <lineage>
        <taxon>Eukaryota</taxon>
        <taxon>Fungi</taxon>
        <taxon>Dikarya</taxon>
        <taxon>Basidiomycota</taxon>
        <taxon>Agaricomycotina</taxon>
        <taxon>Tremellomycetes</taxon>
        <taxon>Tremellales</taxon>
        <taxon>Cryptococcaceae</taxon>
        <taxon>Kwoniella</taxon>
    </lineage>
</organism>
<gene>
    <name evidence="3" type="ORF">L201_006846</name>
</gene>
<accession>A0AAX4K2X7</accession>
<dbReference type="Proteomes" id="UP001355207">
    <property type="component" value="Chromosome 9"/>
</dbReference>
<feature type="compositionally biased region" description="Low complexity" evidence="2">
    <location>
        <begin position="35"/>
        <end position="47"/>
    </location>
</feature>